<dbReference type="EMBL" id="GBXM01077577">
    <property type="protein sequence ID" value="JAH31000.1"/>
    <property type="molecule type" value="Transcribed_RNA"/>
</dbReference>
<proteinExistence type="predicted"/>
<name>A0A0E9RRI6_ANGAN</name>
<accession>A0A0E9RRI6</accession>
<organism evidence="1">
    <name type="scientific">Anguilla anguilla</name>
    <name type="common">European freshwater eel</name>
    <name type="synonym">Muraena anguilla</name>
    <dbReference type="NCBI Taxonomy" id="7936"/>
    <lineage>
        <taxon>Eukaryota</taxon>
        <taxon>Metazoa</taxon>
        <taxon>Chordata</taxon>
        <taxon>Craniata</taxon>
        <taxon>Vertebrata</taxon>
        <taxon>Euteleostomi</taxon>
        <taxon>Actinopterygii</taxon>
        <taxon>Neopterygii</taxon>
        <taxon>Teleostei</taxon>
        <taxon>Anguilliformes</taxon>
        <taxon>Anguillidae</taxon>
        <taxon>Anguilla</taxon>
    </lineage>
</organism>
<protein>
    <submittedName>
        <fullName evidence="1">Uncharacterized protein</fullName>
    </submittedName>
</protein>
<sequence length="37" mass="4385">MGEEPRGYLKRWDPVCIRRLSCSNTVSELYRVEGQQQ</sequence>
<dbReference type="AlphaFoldDB" id="A0A0E9RRI6"/>
<evidence type="ECO:0000313" key="1">
    <source>
        <dbReference type="EMBL" id="JAH31000.1"/>
    </source>
</evidence>
<reference evidence="1" key="2">
    <citation type="journal article" date="2015" name="Fish Shellfish Immunol.">
        <title>Early steps in the European eel (Anguilla anguilla)-Vibrio vulnificus interaction in the gills: Role of the RtxA13 toxin.</title>
        <authorList>
            <person name="Callol A."/>
            <person name="Pajuelo D."/>
            <person name="Ebbesson L."/>
            <person name="Teles M."/>
            <person name="MacKenzie S."/>
            <person name="Amaro C."/>
        </authorList>
    </citation>
    <scope>NUCLEOTIDE SEQUENCE</scope>
</reference>
<reference evidence="1" key="1">
    <citation type="submission" date="2014-11" db="EMBL/GenBank/DDBJ databases">
        <authorList>
            <person name="Amaro Gonzalez C."/>
        </authorList>
    </citation>
    <scope>NUCLEOTIDE SEQUENCE</scope>
</reference>